<evidence type="ECO:0000313" key="2">
    <source>
        <dbReference type="EMBL" id="PKY61583.1"/>
    </source>
</evidence>
<reference evidence="2 3" key="1">
    <citation type="submission" date="2015-10" db="EMBL/GenBank/DDBJ databases">
        <title>Genome analyses suggest a sexual origin of heterokaryosis in a supposedly ancient asexual fungus.</title>
        <authorList>
            <person name="Ropars J."/>
            <person name="Sedzielewska K."/>
            <person name="Noel J."/>
            <person name="Charron P."/>
            <person name="Farinelli L."/>
            <person name="Marton T."/>
            <person name="Kruger M."/>
            <person name="Pelin A."/>
            <person name="Brachmann A."/>
            <person name="Corradi N."/>
        </authorList>
    </citation>
    <scope>NUCLEOTIDE SEQUENCE [LARGE SCALE GENOMIC DNA]</scope>
    <source>
        <strain evidence="2 3">A4</strain>
    </source>
</reference>
<dbReference type="InterPro" id="IPR006571">
    <property type="entry name" value="TLDc_dom"/>
</dbReference>
<evidence type="ECO:0000259" key="1">
    <source>
        <dbReference type="PROSITE" id="PS51886"/>
    </source>
</evidence>
<organism evidence="2 3">
    <name type="scientific">Rhizophagus irregularis</name>
    <dbReference type="NCBI Taxonomy" id="588596"/>
    <lineage>
        <taxon>Eukaryota</taxon>
        <taxon>Fungi</taxon>
        <taxon>Fungi incertae sedis</taxon>
        <taxon>Mucoromycota</taxon>
        <taxon>Glomeromycotina</taxon>
        <taxon>Glomeromycetes</taxon>
        <taxon>Glomerales</taxon>
        <taxon>Glomeraceae</taxon>
        <taxon>Rhizophagus</taxon>
    </lineage>
</organism>
<dbReference type="AlphaFoldDB" id="A0A2I1HS00"/>
<comment type="caution">
    <text evidence="2">The sequence shown here is derived from an EMBL/GenBank/DDBJ whole genome shotgun (WGS) entry which is preliminary data.</text>
</comment>
<name>A0A2I1HS00_9GLOM</name>
<dbReference type="EMBL" id="LLXI01005558">
    <property type="protein sequence ID" value="PKY61583.1"/>
    <property type="molecule type" value="Genomic_DNA"/>
</dbReference>
<dbReference type="PROSITE" id="PS51886">
    <property type="entry name" value="TLDC"/>
    <property type="match status" value="1"/>
</dbReference>
<proteinExistence type="predicted"/>
<feature type="non-terminal residue" evidence="2">
    <location>
        <position position="1"/>
    </location>
</feature>
<evidence type="ECO:0000313" key="3">
    <source>
        <dbReference type="Proteomes" id="UP000234323"/>
    </source>
</evidence>
<sequence length="162" mass="18772">KDSDEILGGYNPTIWDSFTDYGATENTEDCFIFSFKSNDSTDIANYILSRVESKNFAIFNNSNYGPSFNGLALSGNNYYDESYCKNFSYYEKQIRETEDKFSVEEYEVFQIMKGYSKTGKPDDAQKELARRKETKLQKELKWQEGSIELESIKGSIEIVDNY</sequence>
<accession>A0A2I1HS00</accession>
<dbReference type="Proteomes" id="UP000234323">
    <property type="component" value="Unassembled WGS sequence"/>
</dbReference>
<gene>
    <name evidence="2" type="ORF">RhiirA4_486761</name>
</gene>
<protein>
    <recommendedName>
        <fullName evidence="1">TLDc domain-containing protein</fullName>
    </recommendedName>
</protein>
<dbReference type="VEuPathDB" id="FungiDB:FUN_011824"/>
<feature type="domain" description="TLDc" evidence="1">
    <location>
        <begin position="1"/>
        <end position="112"/>
    </location>
</feature>
<keyword evidence="3" id="KW-1185">Reference proteome</keyword>